<dbReference type="PANTHER" id="PTHR40254">
    <property type="entry name" value="BLR0577 PROTEIN"/>
    <property type="match status" value="1"/>
</dbReference>
<protein>
    <recommendedName>
        <fullName evidence="1">FAD-dependent urate hydroxylase HpyO/Asp monooxygenase CreE-like FAD/NAD(P)-binding domain-containing protein</fullName>
    </recommendedName>
</protein>
<dbReference type="SUPFAM" id="SSF51905">
    <property type="entry name" value="FAD/NAD(P)-binding domain"/>
    <property type="match status" value="1"/>
</dbReference>
<dbReference type="AlphaFoldDB" id="A0A1C3HJL7"/>
<dbReference type="InterPro" id="IPR038732">
    <property type="entry name" value="HpyO/CreE_NAD-binding"/>
</dbReference>
<dbReference type="EMBL" id="LT575490">
    <property type="protein sequence ID" value="SAY45208.1"/>
    <property type="molecule type" value="Genomic_DNA"/>
</dbReference>
<dbReference type="Pfam" id="PF13454">
    <property type="entry name" value="NAD_binding_9"/>
    <property type="match status" value="1"/>
</dbReference>
<reference evidence="2" key="1">
    <citation type="submission" date="2016-05" db="EMBL/GenBank/DDBJ databases">
        <authorList>
            <person name="Cock P.J.A."/>
            <person name="Cock P.J.A."/>
        </authorList>
    </citation>
    <scope>NUCLEOTIDE SEQUENCE</scope>
    <source>
        <strain evidence="2">PWN146_assembly</strain>
    </source>
</reference>
<dbReference type="Gene3D" id="3.50.50.60">
    <property type="entry name" value="FAD/NAD(P)-binding domain"/>
    <property type="match status" value="1"/>
</dbReference>
<dbReference type="InterPro" id="IPR036188">
    <property type="entry name" value="FAD/NAD-bd_sf"/>
</dbReference>
<evidence type="ECO:0000259" key="1">
    <source>
        <dbReference type="Pfam" id="PF13454"/>
    </source>
</evidence>
<proteinExistence type="predicted"/>
<dbReference type="PANTHER" id="PTHR40254:SF1">
    <property type="entry name" value="BLR0577 PROTEIN"/>
    <property type="match status" value="1"/>
</dbReference>
<gene>
    <name evidence="2" type="ORF">PWN146_03930</name>
</gene>
<sequence length="484" mass="53891">MYKFGVVGGGAAGIAFAYNFIKNKSVNHCKRPLSLTVFDKQGFKGGMAYSSDFDSHILNMTPENMSADIFDETHFVDWIAMHFPQFCQDRYPPRWLYREYLDFIRDMTIYMAADSNVALNFVTAEVNAIAPLEAGYRLTTTCGGAEQMNALVLCSGHNPPECLYPVDGVIAYQAHQDLPPINPYSSIGVIGCSLTAIDAIVELMERLGATDICALSRSGLFPSVQPALMRPPPEAFVEGVRRYVAGSDFIDAHQLVHAINAALARHYPGSERLTVLSALGERRDCYRDLADSLDRARFAREHICSYLAAIHPAVCAAWVKMDANNRQVFMRFYNSSWMRNRHAMPIKNANKIVAALESQRLRACGGLADISKGADGFTLRCHETRVHAQYLFNCTTPSYQLPPNRLSHQLLQDGLVQENLFGGVKCNPHTLKIADRRGREQHLYSLGAPAKGDLFYTSAMESITRDISKIVFNNPIFNAKKAEV</sequence>
<organism evidence="2">
    <name type="scientific">Serratia marcescens</name>
    <dbReference type="NCBI Taxonomy" id="615"/>
    <lineage>
        <taxon>Bacteria</taxon>
        <taxon>Pseudomonadati</taxon>
        <taxon>Pseudomonadota</taxon>
        <taxon>Gammaproteobacteria</taxon>
        <taxon>Enterobacterales</taxon>
        <taxon>Yersiniaceae</taxon>
        <taxon>Serratia</taxon>
    </lineage>
</organism>
<name>A0A1C3HJL7_SERMA</name>
<accession>A0A1C3HJL7</accession>
<dbReference type="InterPro" id="IPR052189">
    <property type="entry name" value="L-asp_N-monooxygenase_NS-form"/>
</dbReference>
<evidence type="ECO:0000313" key="2">
    <source>
        <dbReference type="EMBL" id="SAY45208.1"/>
    </source>
</evidence>
<feature type="domain" description="FAD-dependent urate hydroxylase HpyO/Asp monooxygenase CreE-like FAD/NAD(P)-binding" evidence="1">
    <location>
        <begin position="6"/>
        <end position="157"/>
    </location>
</feature>